<dbReference type="CDD" id="cd22823">
    <property type="entry name" value="Gal_Rha_Lectin"/>
    <property type="match status" value="1"/>
</dbReference>
<name>A0ABM1A707_APLCA</name>
<keyword evidence="2" id="KW-0472">Membrane</keyword>
<feature type="region of interest" description="Disordered" evidence="1">
    <location>
        <begin position="354"/>
        <end position="400"/>
    </location>
</feature>
<evidence type="ECO:0000256" key="1">
    <source>
        <dbReference type="SAM" id="MobiDB-lite"/>
    </source>
</evidence>
<feature type="compositionally biased region" description="Polar residues" evidence="1">
    <location>
        <begin position="374"/>
        <end position="400"/>
    </location>
</feature>
<protein>
    <submittedName>
        <fullName evidence="5">Uncharacterized protein LOC101858660</fullName>
    </submittedName>
</protein>
<feature type="region of interest" description="Disordered" evidence="1">
    <location>
        <begin position="648"/>
        <end position="705"/>
    </location>
</feature>
<dbReference type="RefSeq" id="XP_012942085.1">
    <property type="nucleotide sequence ID" value="XM_013086631.2"/>
</dbReference>
<feature type="chain" id="PRO_5046528854" evidence="3">
    <location>
        <begin position="35"/>
        <end position="705"/>
    </location>
</feature>
<keyword evidence="2" id="KW-0812">Transmembrane</keyword>
<dbReference type="Proteomes" id="UP000694888">
    <property type="component" value="Unplaced"/>
</dbReference>
<feature type="signal peptide" evidence="3">
    <location>
        <begin position="1"/>
        <end position="34"/>
    </location>
</feature>
<evidence type="ECO:0000313" key="4">
    <source>
        <dbReference type="Proteomes" id="UP000694888"/>
    </source>
</evidence>
<evidence type="ECO:0000313" key="5">
    <source>
        <dbReference type="RefSeq" id="XP_012942085.1"/>
    </source>
</evidence>
<keyword evidence="4" id="KW-1185">Reference proteome</keyword>
<feature type="compositionally biased region" description="Basic and acidic residues" evidence="1">
    <location>
        <begin position="696"/>
        <end position="705"/>
    </location>
</feature>
<evidence type="ECO:0000256" key="3">
    <source>
        <dbReference type="SAM" id="SignalP"/>
    </source>
</evidence>
<keyword evidence="2" id="KW-1133">Transmembrane helix</keyword>
<feature type="region of interest" description="Disordered" evidence="1">
    <location>
        <begin position="460"/>
        <end position="479"/>
    </location>
</feature>
<gene>
    <name evidence="5" type="primary">LOC101858660</name>
</gene>
<organism evidence="4 5">
    <name type="scientific">Aplysia californica</name>
    <name type="common">California sea hare</name>
    <dbReference type="NCBI Taxonomy" id="6500"/>
    <lineage>
        <taxon>Eukaryota</taxon>
        <taxon>Metazoa</taxon>
        <taxon>Spiralia</taxon>
        <taxon>Lophotrochozoa</taxon>
        <taxon>Mollusca</taxon>
        <taxon>Gastropoda</taxon>
        <taxon>Heterobranchia</taxon>
        <taxon>Euthyneura</taxon>
        <taxon>Tectipleura</taxon>
        <taxon>Aplysiida</taxon>
        <taxon>Aplysioidea</taxon>
        <taxon>Aplysiidae</taxon>
        <taxon>Aplysia</taxon>
    </lineage>
</organism>
<feature type="compositionally biased region" description="Polar residues" evidence="1">
    <location>
        <begin position="461"/>
        <end position="479"/>
    </location>
</feature>
<reference evidence="5" key="1">
    <citation type="submission" date="2025-08" db="UniProtKB">
        <authorList>
            <consortium name="RefSeq"/>
        </authorList>
    </citation>
    <scope>IDENTIFICATION</scope>
</reference>
<evidence type="ECO:0000256" key="2">
    <source>
        <dbReference type="SAM" id="Phobius"/>
    </source>
</evidence>
<keyword evidence="3" id="KW-0732">Signal</keyword>
<dbReference type="GeneID" id="101858660"/>
<feature type="transmembrane region" description="Helical" evidence="2">
    <location>
        <begin position="408"/>
        <end position="432"/>
    </location>
</feature>
<proteinExistence type="predicted"/>
<sequence length="705" mass="76214">MAKLLNDGAVSLLSKVNGLFFLLSLGVFIPGAAAEKGLHAAQTVDVCQDVHQFRCEDGQSIAISDVTCGSGRYACEPDANRTLFDLCQGQQACTSLGLDAMLGRYCHSGIRARASIRVQFQCLSGPPPTSCRSNVCEENSLGLRCPKDHVLHIQKMACAAGRASCSQSSRVTLYTLCEGSQHCDASGLRSLLAEHCMAADKSSRSVLVHYVCLPAQRAESVCSTSRYRKLSQDFGLIKTPDNDNGGGGGSRGRGRTSAAAMCRWILDPGDREQIKVTIHLVLPKVTGAPCRSSVLDFQYFECGSKLTARQSFCEVMDAPEGLASCGPVRIMSHVPVGGATPDDFVLSYQRLKSAQSPQSPPPAGLPSCPVPAAKNTSTSSSVYSGRTAGQSPTTDESSGGMSRELKLMILYICFGIVILGLLIALIVVIISYRRISRRKSVSDSSEKAALWRRDDTPLDTFPNNSLAEGSGSHTSETTYAFKSPQDTNQVVATIHNDAIFDSEDLDHRTSTGSGISTFLSNKRDSDFRDLIHTFQTGTFDMSSSVEDTNGHYPDHMTGSSHYEGTGSELGDIYEVIDRVPPAHTTTGRALENGYSNGYDNGYDNGYHNHPGDSQDMRPLVNQRGSPCDDLHYCINNDEYAIVQKNRKTPRPVSNAHVNNGSVVEPAVPESDGVVDFRPTSGPYDKKRMSSASHRSSRGDRWRDDV</sequence>
<accession>A0ABM1A707</accession>